<organism evidence="1 2">
    <name type="scientific">Hydrogenophaga borbori</name>
    <dbReference type="NCBI Taxonomy" id="2294117"/>
    <lineage>
        <taxon>Bacteria</taxon>
        <taxon>Pseudomonadati</taxon>
        <taxon>Pseudomonadota</taxon>
        <taxon>Betaproteobacteria</taxon>
        <taxon>Burkholderiales</taxon>
        <taxon>Comamonadaceae</taxon>
        <taxon>Hydrogenophaga</taxon>
    </lineage>
</organism>
<proteinExistence type="predicted"/>
<dbReference type="Pfam" id="PF08895">
    <property type="entry name" value="DUF1840"/>
    <property type="match status" value="1"/>
</dbReference>
<gene>
    <name evidence="1" type="ORF">DY262_15070</name>
</gene>
<dbReference type="AlphaFoldDB" id="A0A372EH78"/>
<evidence type="ECO:0000313" key="2">
    <source>
        <dbReference type="Proteomes" id="UP000261931"/>
    </source>
</evidence>
<dbReference type="RefSeq" id="WP_116959944.1">
    <property type="nucleotide sequence ID" value="NZ_QVLS01000009.1"/>
</dbReference>
<dbReference type="EMBL" id="QVLS01000009">
    <property type="protein sequence ID" value="RFP77790.1"/>
    <property type="molecule type" value="Genomic_DNA"/>
</dbReference>
<keyword evidence="2" id="KW-1185">Reference proteome</keyword>
<dbReference type="InterPro" id="IPR014991">
    <property type="entry name" value="DUF1840"/>
</dbReference>
<evidence type="ECO:0000313" key="1">
    <source>
        <dbReference type="EMBL" id="RFP77790.1"/>
    </source>
</evidence>
<name>A0A372EH78_9BURK</name>
<protein>
    <submittedName>
        <fullName evidence="1">DUF1840 domain-containing protein</fullName>
    </submittedName>
</protein>
<accession>A0A372EH78</accession>
<reference evidence="1 2" key="1">
    <citation type="submission" date="2018-08" db="EMBL/GenBank/DDBJ databases">
        <title>Hydrogenophaga sp. LA-38 isolated from sludge.</title>
        <authorList>
            <person name="Im W.-T."/>
        </authorList>
    </citation>
    <scope>NUCLEOTIDE SEQUENCE [LARGE SCALE GENOMIC DNA]</scope>
    <source>
        <strain evidence="1 2">LA-38</strain>
    </source>
</reference>
<dbReference type="Proteomes" id="UP000261931">
    <property type="component" value="Unassembled WGS sequence"/>
</dbReference>
<comment type="caution">
    <text evidence="1">The sequence shown here is derived from an EMBL/GenBank/DDBJ whole genome shotgun (WGS) entry which is preliminary data.</text>
</comment>
<sequence>MSVYRFKSRETGDLVMLPAHGKRMLEILGKDPDSPGVLLPDDMPRAIDAIRAAVLNEEAEHKRLRDEAEAKGEVPPTFESVSLRMRSTPFIEMLQRALKERVEVVWGV</sequence>